<dbReference type="STRING" id="13249.T1HT04"/>
<dbReference type="AlphaFoldDB" id="T1HT04"/>
<evidence type="ECO:0000259" key="1">
    <source>
        <dbReference type="Pfam" id="PF01074"/>
    </source>
</evidence>
<evidence type="ECO:0000313" key="3">
    <source>
        <dbReference type="Proteomes" id="UP000015103"/>
    </source>
</evidence>
<dbReference type="InterPro" id="IPR027291">
    <property type="entry name" value="Glyco_hydro_38_N_sf"/>
</dbReference>
<dbReference type="InParanoid" id="T1HT04"/>
<dbReference type="InterPro" id="IPR000602">
    <property type="entry name" value="Glyco_hydro_38_N"/>
</dbReference>
<dbReference type="HOGENOM" id="CLU_2725356_0_0_1"/>
<evidence type="ECO:0000313" key="2">
    <source>
        <dbReference type="EnsemblMetazoa" id="RPRC007174-PA"/>
    </source>
</evidence>
<dbReference type="VEuPathDB" id="VectorBase:RPRC007174"/>
<accession>T1HT04</accession>
<feature type="domain" description="Glycoside hydrolase family 38 N-terminal" evidence="1">
    <location>
        <begin position="12"/>
        <end position="70"/>
    </location>
</feature>
<name>T1HT04_RHOPR</name>
<protein>
    <submittedName>
        <fullName evidence="2">Glyco_hydro_38N domain-containing protein</fullName>
    </submittedName>
</protein>
<dbReference type="GO" id="GO:0006013">
    <property type="term" value="P:mannose metabolic process"/>
    <property type="evidence" value="ECO:0007669"/>
    <property type="project" value="InterPro"/>
</dbReference>
<dbReference type="EnsemblMetazoa" id="RPRC007174-RA">
    <property type="protein sequence ID" value="RPRC007174-PA"/>
    <property type="gene ID" value="RPRC007174"/>
</dbReference>
<keyword evidence="3" id="KW-1185">Reference proteome</keyword>
<dbReference type="Proteomes" id="UP000015103">
    <property type="component" value="Unassembled WGS sequence"/>
</dbReference>
<dbReference type="GO" id="GO:0006491">
    <property type="term" value="P:N-glycan processing"/>
    <property type="evidence" value="ECO:0007669"/>
    <property type="project" value="TreeGrafter"/>
</dbReference>
<dbReference type="EMBL" id="ACPB03015716">
    <property type="status" value="NOT_ANNOTATED_CDS"/>
    <property type="molecule type" value="Genomic_DNA"/>
</dbReference>
<sequence>MARKLPAARQQKVFIVPFSHNDAFWLETFEGYYEKKSRHILDNIATILPTLPEMRFVWSEICFLQHWWERPN</sequence>
<dbReference type="Gene3D" id="3.20.110.10">
    <property type="entry name" value="Glycoside hydrolase 38, N terminal domain"/>
    <property type="match status" value="1"/>
</dbReference>
<proteinExistence type="predicted"/>
<organism evidence="2 3">
    <name type="scientific">Rhodnius prolixus</name>
    <name type="common">Triatomid bug</name>
    <dbReference type="NCBI Taxonomy" id="13249"/>
    <lineage>
        <taxon>Eukaryota</taxon>
        <taxon>Metazoa</taxon>
        <taxon>Ecdysozoa</taxon>
        <taxon>Arthropoda</taxon>
        <taxon>Hexapoda</taxon>
        <taxon>Insecta</taxon>
        <taxon>Pterygota</taxon>
        <taxon>Neoptera</taxon>
        <taxon>Paraneoptera</taxon>
        <taxon>Hemiptera</taxon>
        <taxon>Heteroptera</taxon>
        <taxon>Panheteroptera</taxon>
        <taxon>Cimicomorpha</taxon>
        <taxon>Reduviidae</taxon>
        <taxon>Triatominae</taxon>
        <taxon>Rhodnius</taxon>
    </lineage>
</organism>
<dbReference type="GO" id="GO:0000139">
    <property type="term" value="C:Golgi membrane"/>
    <property type="evidence" value="ECO:0007669"/>
    <property type="project" value="TreeGrafter"/>
</dbReference>
<dbReference type="eggNOG" id="KOG1958">
    <property type="taxonomic scope" value="Eukaryota"/>
</dbReference>
<dbReference type="Pfam" id="PF01074">
    <property type="entry name" value="Glyco_hydro_38N"/>
    <property type="match status" value="1"/>
</dbReference>
<dbReference type="PANTHER" id="PTHR11607">
    <property type="entry name" value="ALPHA-MANNOSIDASE"/>
    <property type="match status" value="1"/>
</dbReference>
<dbReference type="InterPro" id="IPR050843">
    <property type="entry name" value="Glycosyl_Hydrlase_38"/>
</dbReference>
<dbReference type="OMA" id="FSHNDAF"/>
<dbReference type="GO" id="GO:0004559">
    <property type="term" value="F:alpha-mannosidase activity"/>
    <property type="evidence" value="ECO:0007669"/>
    <property type="project" value="InterPro"/>
</dbReference>
<reference evidence="2" key="1">
    <citation type="submission" date="2015-05" db="UniProtKB">
        <authorList>
            <consortium name="EnsemblMetazoa"/>
        </authorList>
    </citation>
    <scope>IDENTIFICATION</scope>
</reference>
<dbReference type="SUPFAM" id="SSF88713">
    <property type="entry name" value="Glycoside hydrolase/deacetylase"/>
    <property type="match status" value="1"/>
</dbReference>
<dbReference type="InterPro" id="IPR011330">
    <property type="entry name" value="Glyco_hydro/deAcase_b/a-brl"/>
</dbReference>
<dbReference type="PANTHER" id="PTHR11607:SF3">
    <property type="entry name" value="LYSOSOMAL ALPHA-MANNOSIDASE"/>
    <property type="match status" value="1"/>
</dbReference>